<gene>
    <name evidence="9" type="ORF">JCM16775_0066</name>
</gene>
<dbReference type="AlphaFoldDB" id="A0A510JG53"/>
<dbReference type="RefSeq" id="WP_026745469.1">
    <property type="nucleotide sequence ID" value="NZ_AP019823.1"/>
</dbReference>
<keyword evidence="3" id="KW-0808">Transferase</keyword>
<keyword evidence="6 7" id="KW-0472">Membrane</keyword>
<dbReference type="Proteomes" id="UP000321892">
    <property type="component" value="Chromosome"/>
</dbReference>
<organism evidence="9 10">
    <name type="scientific">Leptotrichia hofstadii</name>
    <dbReference type="NCBI Taxonomy" id="157688"/>
    <lineage>
        <taxon>Bacteria</taxon>
        <taxon>Fusobacteriati</taxon>
        <taxon>Fusobacteriota</taxon>
        <taxon>Fusobacteriia</taxon>
        <taxon>Fusobacteriales</taxon>
        <taxon>Leptotrichiaceae</taxon>
        <taxon>Leptotrichia</taxon>
    </lineage>
</organism>
<accession>A0A510JG53</accession>
<feature type="domain" description="Glycosyltransferase 2-like" evidence="8">
    <location>
        <begin position="5"/>
        <end position="171"/>
    </location>
</feature>
<dbReference type="InterPro" id="IPR050256">
    <property type="entry name" value="Glycosyltransferase_2"/>
</dbReference>
<comment type="subcellular location">
    <subcellularLocation>
        <location evidence="1">Membrane</location>
        <topology evidence="1">Multi-pass membrane protein</topology>
    </subcellularLocation>
</comment>
<dbReference type="Pfam" id="PF00535">
    <property type="entry name" value="Glycos_transf_2"/>
    <property type="match status" value="1"/>
</dbReference>
<dbReference type="KEGG" id="lhf:JCM16775_0066"/>
<evidence type="ECO:0000256" key="4">
    <source>
        <dbReference type="ARBA" id="ARBA00022692"/>
    </source>
</evidence>
<dbReference type="PANTHER" id="PTHR48090">
    <property type="entry name" value="UNDECAPRENYL-PHOSPHATE 4-DEOXY-4-FORMAMIDO-L-ARABINOSE TRANSFERASE-RELATED"/>
    <property type="match status" value="1"/>
</dbReference>
<keyword evidence="4 7" id="KW-0812">Transmembrane</keyword>
<evidence type="ECO:0000256" key="3">
    <source>
        <dbReference type="ARBA" id="ARBA00022679"/>
    </source>
</evidence>
<feature type="transmembrane region" description="Helical" evidence="7">
    <location>
        <begin position="260"/>
        <end position="285"/>
    </location>
</feature>
<evidence type="ECO:0000313" key="10">
    <source>
        <dbReference type="Proteomes" id="UP000321892"/>
    </source>
</evidence>
<reference evidence="9 10" key="1">
    <citation type="submission" date="2019-07" db="EMBL/GenBank/DDBJ databases">
        <title>Complete Genome Sequence of Leptotrichia hofstadii Strain JCM16775.</title>
        <authorList>
            <person name="Watanabe S."/>
            <person name="Cui L."/>
        </authorList>
    </citation>
    <scope>NUCLEOTIDE SEQUENCE [LARGE SCALE GENOMIC DNA]</scope>
    <source>
        <strain evidence="9 10">JCM16775</strain>
    </source>
</reference>
<dbReference type="PANTHER" id="PTHR48090:SF1">
    <property type="entry name" value="PROPHAGE BACTOPRENOL GLUCOSYL TRANSFERASE HOMOLOG"/>
    <property type="match status" value="1"/>
</dbReference>
<evidence type="ECO:0000256" key="6">
    <source>
        <dbReference type="ARBA" id="ARBA00023136"/>
    </source>
</evidence>
<keyword evidence="5 7" id="KW-1133">Transmembrane helix</keyword>
<dbReference type="InterPro" id="IPR001173">
    <property type="entry name" value="Glyco_trans_2-like"/>
</dbReference>
<dbReference type="CDD" id="cd04187">
    <property type="entry name" value="DPM1_like_bac"/>
    <property type="match status" value="1"/>
</dbReference>
<keyword evidence="10" id="KW-1185">Reference proteome</keyword>
<sequence length="311" mass="35838">MKKLTIIAPMFNEESLVSKYCEQVLKDLKSLEKKYSIEILMINDGSKDSTWKQMNKMYKKYYPKISLINLSRNFGLEGAINAGLEKAKGNIVIAMDADLQDPPSVILELVKKYEEGYDVVIAKRKKRKSDTFFKRFSANLYYKISDKLSGKLKLERNAANFRLLSRKVVNELNKLEEKNKVFRVAVPFIGMKTAIVEYDRDQRFSGKTKYNLFSMTRYALDGITSISIEPLRKIFTISIFSSIATILLLILSIINYNQKLYILGFIIGFFSTMILVSLTIIGEYVGQIMVESKRRPISIIEDYKTPNNIEK</sequence>
<dbReference type="GO" id="GO:0005886">
    <property type="term" value="C:plasma membrane"/>
    <property type="evidence" value="ECO:0007669"/>
    <property type="project" value="TreeGrafter"/>
</dbReference>
<dbReference type="SUPFAM" id="SSF53448">
    <property type="entry name" value="Nucleotide-diphospho-sugar transferases"/>
    <property type="match status" value="1"/>
</dbReference>
<dbReference type="GO" id="GO:0016757">
    <property type="term" value="F:glycosyltransferase activity"/>
    <property type="evidence" value="ECO:0007669"/>
    <property type="project" value="UniProtKB-KW"/>
</dbReference>
<dbReference type="InterPro" id="IPR029044">
    <property type="entry name" value="Nucleotide-diphossugar_trans"/>
</dbReference>
<evidence type="ECO:0000256" key="2">
    <source>
        <dbReference type="ARBA" id="ARBA00022676"/>
    </source>
</evidence>
<evidence type="ECO:0000256" key="1">
    <source>
        <dbReference type="ARBA" id="ARBA00004141"/>
    </source>
</evidence>
<name>A0A510JG53_9FUSO</name>
<keyword evidence="2" id="KW-0328">Glycosyltransferase</keyword>
<evidence type="ECO:0000256" key="7">
    <source>
        <dbReference type="SAM" id="Phobius"/>
    </source>
</evidence>
<evidence type="ECO:0000259" key="8">
    <source>
        <dbReference type="Pfam" id="PF00535"/>
    </source>
</evidence>
<proteinExistence type="predicted"/>
<evidence type="ECO:0000256" key="5">
    <source>
        <dbReference type="ARBA" id="ARBA00022989"/>
    </source>
</evidence>
<feature type="transmembrane region" description="Helical" evidence="7">
    <location>
        <begin position="234"/>
        <end position="254"/>
    </location>
</feature>
<dbReference type="EMBL" id="AP019823">
    <property type="protein sequence ID" value="BBM37391.1"/>
    <property type="molecule type" value="Genomic_DNA"/>
</dbReference>
<evidence type="ECO:0000313" key="9">
    <source>
        <dbReference type="EMBL" id="BBM37391.1"/>
    </source>
</evidence>
<dbReference type="Gene3D" id="3.90.550.10">
    <property type="entry name" value="Spore Coat Polysaccharide Biosynthesis Protein SpsA, Chain A"/>
    <property type="match status" value="1"/>
</dbReference>
<protein>
    <recommendedName>
        <fullName evidence="8">Glycosyltransferase 2-like domain-containing protein</fullName>
    </recommendedName>
</protein>